<dbReference type="AlphaFoldDB" id="R7TJT1"/>
<feature type="transmembrane region" description="Helical" evidence="1">
    <location>
        <begin position="173"/>
        <end position="195"/>
    </location>
</feature>
<dbReference type="OMA" id="SCHLAND"/>
<dbReference type="InterPro" id="IPR052728">
    <property type="entry name" value="O2_lipid_transport_reg"/>
</dbReference>
<keyword evidence="1" id="KW-1133">Transmembrane helix</keyword>
<feature type="transmembrane region" description="Helical" evidence="1">
    <location>
        <begin position="207"/>
        <end position="231"/>
    </location>
</feature>
<keyword evidence="5" id="KW-1185">Reference proteome</keyword>
<dbReference type="EnsemblMetazoa" id="CapteT212251">
    <property type="protein sequence ID" value="CapteP212251"/>
    <property type="gene ID" value="CapteG212251"/>
</dbReference>
<feature type="transmembrane region" description="Helical" evidence="1">
    <location>
        <begin position="106"/>
        <end position="129"/>
    </location>
</feature>
<dbReference type="HOGENOM" id="CLU_007874_0_0_1"/>
<dbReference type="OrthoDB" id="207378at2759"/>
<dbReference type="PANTHER" id="PTHR11161">
    <property type="entry name" value="O-ACYLTRANSFERASE"/>
    <property type="match status" value="1"/>
</dbReference>
<keyword evidence="1" id="KW-0472">Membrane</keyword>
<dbReference type="PANTHER" id="PTHR11161:SF0">
    <property type="entry name" value="O-ACYLTRANSFERASE LIKE PROTEIN"/>
    <property type="match status" value="1"/>
</dbReference>
<reference evidence="5" key="1">
    <citation type="submission" date="2012-12" db="EMBL/GenBank/DDBJ databases">
        <authorList>
            <person name="Hellsten U."/>
            <person name="Grimwood J."/>
            <person name="Chapman J.A."/>
            <person name="Shapiro H."/>
            <person name="Aerts A."/>
            <person name="Otillar R.P."/>
            <person name="Terry A.Y."/>
            <person name="Boore J.L."/>
            <person name="Simakov O."/>
            <person name="Marletaz F."/>
            <person name="Cho S.-J."/>
            <person name="Edsinger-Gonzales E."/>
            <person name="Havlak P."/>
            <person name="Kuo D.-H."/>
            <person name="Larsson T."/>
            <person name="Lv J."/>
            <person name="Arendt D."/>
            <person name="Savage R."/>
            <person name="Osoegawa K."/>
            <person name="de Jong P."/>
            <person name="Lindberg D.R."/>
            <person name="Seaver E.C."/>
            <person name="Weisblat D.A."/>
            <person name="Putnam N.H."/>
            <person name="Grigoriev I.V."/>
            <person name="Rokhsar D.S."/>
        </authorList>
    </citation>
    <scope>NUCLEOTIDE SEQUENCE</scope>
    <source>
        <strain evidence="5">I ESC-2004</strain>
    </source>
</reference>
<dbReference type="InterPro" id="IPR002656">
    <property type="entry name" value="Acyl_transf_3_dom"/>
</dbReference>
<dbReference type="EMBL" id="AMQN01012598">
    <property type="status" value="NOT_ANNOTATED_CDS"/>
    <property type="molecule type" value="Genomic_DNA"/>
</dbReference>
<name>R7TJT1_CAPTE</name>
<organism evidence="3">
    <name type="scientific">Capitella teleta</name>
    <name type="common">Polychaete worm</name>
    <dbReference type="NCBI Taxonomy" id="283909"/>
    <lineage>
        <taxon>Eukaryota</taxon>
        <taxon>Metazoa</taxon>
        <taxon>Spiralia</taxon>
        <taxon>Lophotrochozoa</taxon>
        <taxon>Annelida</taxon>
        <taxon>Polychaeta</taxon>
        <taxon>Sedentaria</taxon>
        <taxon>Scolecida</taxon>
        <taxon>Capitellidae</taxon>
        <taxon>Capitella</taxon>
    </lineage>
</organism>
<dbReference type="Pfam" id="PF01757">
    <property type="entry name" value="Acyl_transf_3"/>
    <property type="match status" value="1"/>
</dbReference>
<sequence>MAKREGPMKVSWLKFYFHRYWRLTPTLLITLGFFICVFPFMGEGPLWNPDMSRGPCHNSWWSVPLYINNLYKPGVQCMGWVWYLANDMQFFIISPLFIIPLYKKPVLGVICNVAVIAVSCVSTGVITYIHSLPADFPMFAVDLKLAQFVASGLPEKLFSILYRVCRSDFFNKIYIAPWCRIGAYVIGVLCGFTLYKTSTSSFKMHWSVVVAGWAAAVALALSVLYGLLNVSRGHMISWELNAFYSAVHREVWALALFWLVFACCRGYGGPVNAILSWRPLVPLSRLTYCAYLVHPIVIQWYLLTMETPFHLTHFTEVWYFVGNIGITYAVAVVLSLAVEAPLIGIEKVFLR</sequence>
<feature type="transmembrane region" description="Helical" evidence="1">
    <location>
        <begin position="251"/>
        <end position="268"/>
    </location>
</feature>
<feature type="transmembrane region" description="Helical" evidence="1">
    <location>
        <begin position="80"/>
        <end position="99"/>
    </location>
</feature>
<protein>
    <recommendedName>
        <fullName evidence="2">Acyltransferase 3 domain-containing protein</fullName>
    </recommendedName>
</protein>
<keyword evidence="1" id="KW-0812">Transmembrane</keyword>
<accession>R7TJT1</accession>
<feature type="transmembrane region" description="Helical" evidence="1">
    <location>
        <begin position="317"/>
        <end position="338"/>
    </location>
</feature>
<reference evidence="3 5" key="2">
    <citation type="journal article" date="2013" name="Nature">
        <title>Insights into bilaterian evolution from three spiralian genomes.</title>
        <authorList>
            <person name="Simakov O."/>
            <person name="Marletaz F."/>
            <person name="Cho S.J."/>
            <person name="Edsinger-Gonzales E."/>
            <person name="Havlak P."/>
            <person name="Hellsten U."/>
            <person name="Kuo D.H."/>
            <person name="Larsson T."/>
            <person name="Lv J."/>
            <person name="Arendt D."/>
            <person name="Savage R."/>
            <person name="Osoegawa K."/>
            <person name="de Jong P."/>
            <person name="Grimwood J."/>
            <person name="Chapman J.A."/>
            <person name="Shapiro H."/>
            <person name="Aerts A."/>
            <person name="Otillar R.P."/>
            <person name="Terry A.Y."/>
            <person name="Boore J.L."/>
            <person name="Grigoriev I.V."/>
            <person name="Lindberg D.R."/>
            <person name="Seaver E.C."/>
            <person name="Weisblat D.A."/>
            <person name="Putnam N.H."/>
            <person name="Rokhsar D.S."/>
        </authorList>
    </citation>
    <scope>NUCLEOTIDE SEQUENCE</scope>
    <source>
        <strain evidence="3 5">I ESC-2004</strain>
    </source>
</reference>
<evidence type="ECO:0000313" key="3">
    <source>
        <dbReference type="EMBL" id="ELT93752.1"/>
    </source>
</evidence>
<feature type="transmembrane region" description="Helical" evidence="1">
    <location>
        <begin position="20"/>
        <end position="41"/>
    </location>
</feature>
<evidence type="ECO:0000256" key="1">
    <source>
        <dbReference type="SAM" id="Phobius"/>
    </source>
</evidence>
<gene>
    <name evidence="3" type="ORF">CAPTEDRAFT_212251</name>
</gene>
<dbReference type="Proteomes" id="UP000014760">
    <property type="component" value="Unassembled WGS sequence"/>
</dbReference>
<feature type="transmembrane region" description="Helical" evidence="1">
    <location>
        <begin position="280"/>
        <end position="302"/>
    </location>
</feature>
<evidence type="ECO:0000313" key="5">
    <source>
        <dbReference type="Proteomes" id="UP000014760"/>
    </source>
</evidence>
<proteinExistence type="predicted"/>
<evidence type="ECO:0000259" key="2">
    <source>
        <dbReference type="Pfam" id="PF01757"/>
    </source>
</evidence>
<dbReference type="EMBL" id="KB309625">
    <property type="protein sequence ID" value="ELT93752.1"/>
    <property type="molecule type" value="Genomic_DNA"/>
</dbReference>
<reference evidence="4" key="3">
    <citation type="submission" date="2015-06" db="UniProtKB">
        <authorList>
            <consortium name="EnsemblMetazoa"/>
        </authorList>
    </citation>
    <scope>IDENTIFICATION</scope>
</reference>
<evidence type="ECO:0000313" key="4">
    <source>
        <dbReference type="EnsemblMetazoa" id="CapteP212251"/>
    </source>
</evidence>
<dbReference type="GO" id="GO:0016747">
    <property type="term" value="F:acyltransferase activity, transferring groups other than amino-acyl groups"/>
    <property type="evidence" value="ECO:0007669"/>
    <property type="project" value="InterPro"/>
</dbReference>
<feature type="domain" description="Acyltransferase 3" evidence="2">
    <location>
        <begin position="11"/>
        <end position="335"/>
    </location>
</feature>